<dbReference type="FunFam" id="3.40.1000.10:FF:000004">
    <property type="entry name" value="Probable ran guanine nucleotide release factor"/>
    <property type="match status" value="1"/>
</dbReference>
<keyword evidence="3" id="KW-0344">Guanine-nucleotide releasing factor</keyword>
<dbReference type="OMA" id="ECSSAWM"/>
<dbReference type="Ensembl" id="ENSKMAT00000004234.1">
    <property type="protein sequence ID" value="ENSKMAP00000004152.1"/>
    <property type="gene ID" value="ENSKMAG00000003168.1"/>
</dbReference>
<evidence type="ECO:0000256" key="6">
    <source>
        <dbReference type="ARBA" id="ARBA00076536"/>
    </source>
</evidence>
<dbReference type="GO" id="GO:0001947">
    <property type="term" value="P:heart looping"/>
    <property type="evidence" value="ECO:0007669"/>
    <property type="project" value="Ensembl"/>
</dbReference>
<dbReference type="InterPro" id="IPR016123">
    <property type="entry name" value="Mog1/PsbP_a/b/a-sand"/>
</dbReference>
<keyword evidence="2" id="KW-0813">Transport</keyword>
<keyword evidence="8" id="KW-1185">Reference proteome</keyword>
<evidence type="ECO:0000256" key="2">
    <source>
        <dbReference type="ARBA" id="ARBA00022448"/>
    </source>
</evidence>
<dbReference type="GO" id="GO:0005085">
    <property type="term" value="F:guanyl-nucleotide exchange factor activity"/>
    <property type="evidence" value="ECO:0007669"/>
    <property type="project" value="UniProtKB-KW"/>
</dbReference>
<dbReference type="PANTHER" id="PTHR15837">
    <property type="entry name" value="RAN GUANINE NUCLEOTIDE RELEASE FACTOR"/>
    <property type="match status" value="1"/>
</dbReference>
<dbReference type="Pfam" id="PF04603">
    <property type="entry name" value="Mog1"/>
    <property type="match status" value="1"/>
</dbReference>
<organism evidence="7 8">
    <name type="scientific">Kryptolebias marmoratus</name>
    <name type="common">Mangrove killifish</name>
    <name type="synonym">Rivulus marmoratus</name>
    <dbReference type="NCBI Taxonomy" id="37003"/>
    <lineage>
        <taxon>Eukaryota</taxon>
        <taxon>Metazoa</taxon>
        <taxon>Chordata</taxon>
        <taxon>Craniata</taxon>
        <taxon>Vertebrata</taxon>
        <taxon>Euteleostomi</taxon>
        <taxon>Actinopterygii</taxon>
        <taxon>Neopterygii</taxon>
        <taxon>Teleostei</taxon>
        <taxon>Neoteleostei</taxon>
        <taxon>Acanthomorphata</taxon>
        <taxon>Ovalentaria</taxon>
        <taxon>Atherinomorphae</taxon>
        <taxon>Cyprinodontiformes</taxon>
        <taxon>Rivulidae</taxon>
        <taxon>Kryptolebias</taxon>
    </lineage>
</organism>
<dbReference type="PANTHER" id="PTHR15837:SF0">
    <property type="entry name" value="RAN GUANINE NUCLEOTIDE RELEASE FACTOR"/>
    <property type="match status" value="1"/>
</dbReference>
<dbReference type="GO" id="GO:0060047">
    <property type="term" value="P:heart contraction"/>
    <property type="evidence" value="ECO:0007669"/>
    <property type="project" value="Ensembl"/>
</dbReference>
<sequence length="189" mass="20422">MSSAPKPRALFGGALSAAVPLGATDISELREIPDNQEVFAHPHTDQSLIVELLEYQAQVADEDAARYHFEDLAGGNEALEPGAFEVSGVAALPRADLSLAECGCAWTLTGTQRVSKFNEEARNTVAVHLGLLRLPQFSTDVLVTFNDPQSISPDSSSASALETHREPWTPQDFQRLLRTLTLHDPGLFG</sequence>
<name>A0A3Q3EQT4_KRYMA</name>
<dbReference type="GO" id="GO:0017080">
    <property type="term" value="F:sodium channel regulator activity"/>
    <property type="evidence" value="ECO:0007669"/>
    <property type="project" value="TreeGrafter"/>
</dbReference>
<evidence type="ECO:0000256" key="3">
    <source>
        <dbReference type="ARBA" id="ARBA00022658"/>
    </source>
</evidence>
<reference evidence="7" key="2">
    <citation type="submission" date="2025-09" db="UniProtKB">
        <authorList>
            <consortium name="Ensembl"/>
        </authorList>
    </citation>
    <scope>IDENTIFICATION</scope>
</reference>
<reference evidence="7" key="1">
    <citation type="submission" date="2025-08" db="UniProtKB">
        <authorList>
            <consortium name="Ensembl"/>
        </authorList>
    </citation>
    <scope>IDENTIFICATION</scope>
</reference>
<accession>A0A3Q3EQT4</accession>
<evidence type="ECO:0000313" key="7">
    <source>
        <dbReference type="Ensembl" id="ENSKMAP00000004152.1"/>
    </source>
</evidence>
<comment type="similarity">
    <text evidence="1">Belongs to the MOG1 family.</text>
</comment>
<dbReference type="GO" id="GO:2000826">
    <property type="term" value="P:regulation of heart morphogenesis"/>
    <property type="evidence" value="ECO:0007669"/>
    <property type="project" value="Ensembl"/>
</dbReference>
<dbReference type="GO" id="GO:0003254">
    <property type="term" value="P:regulation of membrane depolarization"/>
    <property type="evidence" value="ECO:0007669"/>
    <property type="project" value="TreeGrafter"/>
</dbReference>
<proteinExistence type="inferred from homology"/>
<dbReference type="GO" id="GO:0005634">
    <property type="term" value="C:nucleus"/>
    <property type="evidence" value="ECO:0007669"/>
    <property type="project" value="TreeGrafter"/>
</dbReference>
<dbReference type="GO" id="GO:0044325">
    <property type="term" value="F:transmembrane transporter binding"/>
    <property type="evidence" value="ECO:0007669"/>
    <property type="project" value="TreeGrafter"/>
</dbReference>
<dbReference type="GO" id="GO:1901207">
    <property type="term" value="P:regulation of heart looping"/>
    <property type="evidence" value="ECO:0007669"/>
    <property type="project" value="Ensembl"/>
</dbReference>
<dbReference type="GO" id="GO:0006606">
    <property type="term" value="P:protein import into nucleus"/>
    <property type="evidence" value="ECO:0007669"/>
    <property type="project" value="TreeGrafter"/>
</dbReference>
<dbReference type="Proteomes" id="UP000264800">
    <property type="component" value="Unplaced"/>
</dbReference>
<evidence type="ECO:0000256" key="1">
    <source>
        <dbReference type="ARBA" id="ARBA00010307"/>
    </source>
</evidence>
<dbReference type="GO" id="GO:1905222">
    <property type="term" value="P:atrioventricular canal morphogenesis"/>
    <property type="evidence" value="ECO:0007669"/>
    <property type="project" value="Ensembl"/>
</dbReference>
<dbReference type="AlphaFoldDB" id="A0A3Q3EQT4"/>
<dbReference type="STRING" id="37003.ENSKMAP00000004152"/>
<evidence type="ECO:0000256" key="4">
    <source>
        <dbReference type="ARBA" id="ARBA00022927"/>
    </source>
</evidence>
<keyword evidence="4" id="KW-0653">Protein transport</keyword>
<protein>
    <recommendedName>
        <fullName evidence="5">Ran guanine nucleotide release factor</fullName>
    </recommendedName>
    <alternativeName>
        <fullName evidence="6">Ran-binding protein MOG1</fullName>
    </alternativeName>
</protein>
<dbReference type="GO" id="GO:0031267">
    <property type="term" value="F:small GTPase binding"/>
    <property type="evidence" value="ECO:0007669"/>
    <property type="project" value="TreeGrafter"/>
</dbReference>
<dbReference type="SUPFAM" id="SSF55724">
    <property type="entry name" value="Mog1p/PsbP-like"/>
    <property type="match status" value="1"/>
</dbReference>
<evidence type="ECO:0000256" key="5">
    <source>
        <dbReference type="ARBA" id="ARBA00069074"/>
    </source>
</evidence>
<dbReference type="InterPro" id="IPR007681">
    <property type="entry name" value="Mog1"/>
</dbReference>
<evidence type="ECO:0000313" key="8">
    <source>
        <dbReference type="Proteomes" id="UP000264800"/>
    </source>
</evidence>
<dbReference type="GeneTree" id="ENSGT00390000013834"/>
<dbReference type="Gene3D" id="3.40.1000.10">
    <property type="entry name" value="Mog1/PsbP, alpha/beta/alpha sandwich"/>
    <property type="match status" value="1"/>
</dbReference>